<feature type="region of interest" description="Disordered" evidence="1">
    <location>
        <begin position="1"/>
        <end position="34"/>
    </location>
</feature>
<evidence type="ECO:0000256" key="1">
    <source>
        <dbReference type="SAM" id="MobiDB-lite"/>
    </source>
</evidence>
<feature type="region of interest" description="Disordered" evidence="1">
    <location>
        <begin position="399"/>
        <end position="426"/>
    </location>
</feature>
<feature type="compositionally biased region" description="Basic and acidic residues" evidence="1">
    <location>
        <begin position="1"/>
        <end position="15"/>
    </location>
</feature>
<reference evidence="2 4" key="1">
    <citation type="submission" date="2016-01" db="EMBL/GenBank/DDBJ databases">
        <title>Biosynthesis of antibiotic leucinostatins and their inhibition on Phytophthora in bio-control Purpureocillium lilacinum.</title>
        <authorList>
            <person name="Wang G."/>
            <person name="Liu Z."/>
            <person name="Lin R."/>
            <person name="Li E."/>
            <person name="Mao Z."/>
            <person name="Ling J."/>
            <person name="Yin W."/>
            <person name="Xie B."/>
        </authorList>
    </citation>
    <scope>NUCLEOTIDE SEQUENCE [LARGE SCALE GENOMIC DNA]</scope>
    <source>
        <strain evidence="2">PLBJ-1</strain>
        <strain evidence="3">PLFJ-1</strain>
    </source>
</reference>
<proteinExistence type="predicted"/>
<dbReference type="AlphaFoldDB" id="A0A179GE10"/>
<accession>A0A179GE10</accession>
<feature type="region of interest" description="Disordered" evidence="1">
    <location>
        <begin position="439"/>
        <end position="458"/>
    </location>
</feature>
<evidence type="ECO:0000313" key="4">
    <source>
        <dbReference type="Proteomes" id="UP000078240"/>
    </source>
</evidence>
<organism evidence="2 4">
    <name type="scientific">Purpureocillium lilacinum</name>
    <name type="common">Paecilomyces lilacinus</name>
    <dbReference type="NCBI Taxonomy" id="33203"/>
    <lineage>
        <taxon>Eukaryota</taxon>
        <taxon>Fungi</taxon>
        <taxon>Dikarya</taxon>
        <taxon>Ascomycota</taxon>
        <taxon>Pezizomycotina</taxon>
        <taxon>Sordariomycetes</taxon>
        <taxon>Hypocreomycetidae</taxon>
        <taxon>Hypocreales</taxon>
        <taxon>Ophiocordycipitaceae</taxon>
        <taxon>Purpureocillium</taxon>
    </lineage>
</organism>
<dbReference type="EMBL" id="LSBI01000008">
    <property type="protein sequence ID" value="OAQ83214.1"/>
    <property type="molecule type" value="Genomic_DNA"/>
</dbReference>
<protein>
    <submittedName>
        <fullName evidence="2">Uncharacterized protein</fullName>
    </submittedName>
</protein>
<feature type="compositionally biased region" description="Basic residues" evidence="1">
    <location>
        <begin position="410"/>
        <end position="423"/>
    </location>
</feature>
<dbReference type="Proteomes" id="UP000078240">
    <property type="component" value="Unassembled WGS sequence"/>
</dbReference>
<evidence type="ECO:0000313" key="3">
    <source>
        <dbReference type="EMBL" id="OAQ83214.1"/>
    </source>
</evidence>
<dbReference type="EMBL" id="LSBH01000007">
    <property type="protein sequence ID" value="OAQ76064.1"/>
    <property type="molecule type" value="Genomic_DNA"/>
</dbReference>
<sequence length="471" mass="50270">MGEVWKEVKDGRSKEVVAPCQHGEQSQKRRAPPLPCPSAPVLHFDSNYLPRTGIAGQDEGTSLKARPWWLARQWVPVAGGVRLLVQVALVGRAPADNRPLNGSPAQGIGGRCGGLWGSLQRRSTAVAPGRTPMTPPVLAPGRAFTITARLGNVRMDGLARAPGGCLSAGSGHHPSFAVYQNWRCACAWPALPDAVNAPGCGGRAPRRPYSHLSVGPRHECRYQELETPRLGMDAVAVRTRACIWMVACLTASWRGGLGKLTERECVAPGASPVALAYCNTCEINDSPTIGVSTCLLKVTPVRMQWQQPFTEHAAFAYLISILRRPLVHAAVSVAHPSCPLSPSPPLTLCQSSSLHSSGPTYSIYIFRAPVPSSSSHSQLHPLNTAQAFSPRYSAAAPSERFLKTTSQTGKGRRSSTRYRRPSARRASFQRGALGCCSAGGQSRNPGAGPPHPCRLTTGSLSLASLSRARAR</sequence>
<dbReference type="Proteomes" id="UP000078340">
    <property type="component" value="Unassembled WGS sequence"/>
</dbReference>
<evidence type="ECO:0000313" key="2">
    <source>
        <dbReference type="EMBL" id="OAQ76064.1"/>
    </source>
</evidence>
<comment type="caution">
    <text evidence="2">The sequence shown here is derived from an EMBL/GenBank/DDBJ whole genome shotgun (WGS) entry which is preliminary data.</text>
</comment>
<gene>
    <name evidence="2" type="ORF">VFPBJ_08424</name>
    <name evidence="3" type="ORF">VFPFJ_09017</name>
</gene>
<name>A0A179GE10_PURLI</name>